<accession>A0A8H6E4Z8</accession>
<gene>
    <name evidence="2" type="ORF">ETB97_003909</name>
</gene>
<comment type="caution">
    <text evidence="2">The sequence shown here is derived from an EMBL/GenBank/DDBJ whole genome shotgun (WGS) entry which is preliminary data.</text>
</comment>
<dbReference type="Proteomes" id="UP000541154">
    <property type="component" value="Unassembled WGS sequence"/>
</dbReference>
<proteinExistence type="predicted"/>
<sequence>MASKRQNSPQPPPTFTATPTSIIHDTKDLVKHAREAHTQIKRNVDANTATFTNVILPLAHMDDVLASKSHIPVFYRAVSTNPELRNTSIKSWNLLDSFNVGTTMDDGLFALVDAVFQRVDDLDLDPESYRLLKKKYMGYI</sequence>
<dbReference type="AlphaFoldDB" id="A0A8H6E4Z8"/>
<dbReference type="InterPro" id="IPR024080">
    <property type="entry name" value="Neurolysin/TOP_N"/>
</dbReference>
<protein>
    <submittedName>
        <fullName evidence="2">Uncharacterized protein</fullName>
    </submittedName>
</protein>
<dbReference type="SUPFAM" id="SSF55486">
    <property type="entry name" value="Metalloproteases ('zincins'), catalytic domain"/>
    <property type="match status" value="1"/>
</dbReference>
<evidence type="ECO:0000313" key="2">
    <source>
        <dbReference type="EMBL" id="KAF5858648.1"/>
    </source>
</evidence>
<organism evidence="2 3">
    <name type="scientific">Petromyces alliaceus</name>
    <name type="common">Aspergillus alliaceus</name>
    <dbReference type="NCBI Taxonomy" id="209559"/>
    <lineage>
        <taxon>Eukaryota</taxon>
        <taxon>Fungi</taxon>
        <taxon>Dikarya</taxon>
        <taxon>Ascomycota</taxon>
        <taxon>Pezizomycotina</taxon>
        <taxon>Eurotiomycetes</taxon>
        <taxon>Eurotiomycetidae</taxon>
        <taxon>Eurotiales</taxon>
        <taxon>Aspergillaceae</taxon>
        <taxon>Aspergillus</taxon>
        <taxon>Aspergillus subgen. Circumdati</taxon>
    </lineage>
</organism>
<reference evidence="2 3" key="1">
    <citation type="submission" date="2019-04" db="EMBL/GenBank/DDBJ databases">
        <title>Aspergillus burnettii sp. nov., novel species from soil in southeast Queensland.</title>
        <authorList>
            <person name="Gilchrist C.L.M."/>
            <person name="Pitt J.I."/>
            <person name="Lange L."/>
            <person name="Lacey H.J."/>
            <person name="Vuong D."/>
            <person name="Midgley D.J."/>
            <person name="Greenfield P."/>
            <person name="Bradbury M."/>
            <person name="Lacey E."/>
            <person name="Busk P.K."/>
            <person name="Pilgaard B."/>
            <person name="Chooi Y.H."/>
            <person name="Piggott A.M."/>
        </authorList>
    </citation>
    <scope>NUCLEOTIDE SEQUENCE [LARGE SCALE GENOMIC DNA]</scope>
    <source>
        <strain evidence="2 3">FRR 5400</strain>
    </source>
</reference>
<dbReference type="Gene3D" id="1.20.1050.40">
    <property type="entry name" value="Endopeptidase. Chain P, domain 1"/>
    <property type="match status" value="1"/>
</dbReference>
<dbReference type="EMBL" id="SPNV01000196">
    <property type="protein sequence ID" value="KAF5858648.1"/>
    <property type="molecule type" value="Genomic_DNA"/>
</dbReference>
<name>A0A8H6E4Z8_PETAA</name>
<keyword evidence="3" id="KW-1185">Reference proteome</keyword>
<feature type="region of interest" description="Disordered" evidence="1">
    <location>
        <begin position="1"/>
        <end position="20"/>
    </location>
</feature>
<evidence type="ECO:0000256" key="1">
    <source>
        <dbReference type="SAM" id="MobiDB-lite"/>
    </source>
</evidence>
<evidence type="ECO:0000313" key="3">
    <source>
        <dbReference type="Proteomes" id="UP000541154"/>
    </source>
</evidence>